<evidence type="ECO:0000256" key="2">
    <source>
        <dbReference type="SAM" id="Phobius"/>
    </source>
</evidence>
<feature type="transmembrane region" description="Helical" evidence="2">
    <location>
        <begin position="409"/>
        <end position="432"/>
    </location>
</feature>
<proteinExistence type="predicted"/>
<feature type="transmembrane region" description="Helical" evidence="2">
    <location>
        <begin position="190"/>
        <end position="212"/>
    </location>
</feature>
<keyword evidence="2" id="KW-0812">Transmembrane</keyword>
<evidence type="ECO:0008006" key="5">
    <source>
        <dbReference type="Google" id="ProtNLM"/>
    </source>
</evidence>
<organism evidence="3 4">
    <name type="scientific">Thamnocephalis sphaerospora</name>
    <dbReference type="NCBI Taxonomy" id="78915"/>
    <lineage>
        <taxon>Eukaryota</taxon>
        <taxon>Fungi</taxon>
        <taxon>Fungi incertae sedis</taxon>
        <taxon>Zoopagomycota</taxon>
        <taxon>Zoopagomycotina</taxon>
        <taxon>Zoopagomycetes</taxon>
        <taxon>Zoopagales</taxon>
        <taxon>Sigmoideomycetaceae</taxon>
        <taxon>Thamnocephalis</taxon>
    </lineage>
</organism>
<keyword evidence="2" id="KW-1133">Transmembrane helix</keyword>
<dbReference type="OrthoDB" id="3232309at2759"/>
<accession>A0A4P9XSV4</accession>
<feature type="transmembrane region" description="Helical" evidence="2">
    <location>
        <begin position="218"/>
        <end position="238"/>
    </location>
</feature>
<evidence type="ECO:0000313" key="4">
    <source>
        <dbReference type="Proteomes" id="UP000271241"/>
    </source>
</evidence>
<name>A0A4P9XSV4_9FUNG</name>
<dbReference type="EMBL" id="KZ992531">
    <property type="protein sequence ID" value="RKP09217.1"/>
    <property type="molecule type" value="Genomic_DNA"/>
</dbReference>
<reference evidence="4" key="1">
    <citation type="journal article" date="2018" name="Nat. Microbiol.">
        <title>Leveraging single-cell genomics to expand the fungal tree of life.</title>
        <authorList>
            <person name="Ahrendt S.R."/>
            <person name="Quandt C.A."/>
            <person name="Ciobanu D."/>
            <person name="Clum A."/>
            <person name="Salamov A."/>
            <person name="Andreopoulos B."/>
            <person name="Cheng J.F."/>
            <person name="Woyke T."/>
            <person name="Pelin A."/>
            <person name="Henrissat B."/>
            <person name="Reynolds N.K."/>
            <person name="Benny G.L."/>
            <person name="Smith M.E."/>
            <person name="James T.Y."/>
            <person name="Grigoriev I.V."/>
        </authorList>
    </citation>
    <scope>NUCLEOTIDE SEQUENCE [LARGE SCALE GENOMIC DNA]</scope>
    <source>
        <strain evidence="4">RSA 1356</strain>
    </source>
</reference>
<gene>
    <name evidence="3" type="ORF">THASP1DRAFT_22916</name>
</gene>
<sequence length="456" mass="50812">MLLYPRKSESDHRLLLEVLLAEGLSLHHSDAQAPLSLDGFRDYLWETNYGKGHGLDHCLGFLEWLSDYSFRFFNQTPDVQKRSPSPRGNTLTDVPDTGANPDTAPPDRQPLRSAVDYCRLRYLNPGAPMDLRMQLGVRDTCLTALDRTTHPDAFTIAAHHCRRRLVAEAIPEYMALACRNANRYAARVRYVWSAFAILLSLVAVFLTVHFNLSRWTRIGLLPIVFTALLTIASARYALCVFRHLRRVRDSDGYTDDLATDKENQLIYGRPPILDLENGMRPPAPLHTVVEEDEECEKEEESKKGLQRASTMSSVETAVAKPQDSSVNANSNSTGAAASSLGEYVEIQVTDEKGTATVVDVAETGGRWKRWQARKQNASIAATAGSPSIFNDNRRLKLRSSLVRRQQRYLLLRIALTTALPVALLFIAGTLIIPESIRGITRGAVLDDTVVLNPTLS</sequence>
<protein>
    <recommendedName>
        <fullName evidence="5">RGS domain-containing protein</fullName>
    </recommendedName>
</protein>
<keyword evidence="4" id="KW-1185">Reference proteome</keyword>
<evidence type="ECO:0000313" key="3">
    <source>
        <dbReference type="EMBL" id="RKP09217.1"/>
    </source>
</evidence>
<feature type="region of interest" description="Disordered" evidence="1">
    <location>
        <begin position="78"/>
        <end position="109"/>
    </location>
</feature>
<dbReference type="AlphaFoldDB" id="A0A4P9XSV4"/>
<dbReference type="PANTHER" id="PTHR39466:SF1">
    <property type="entry name" value="RGS DOMAIN-CONTAINING PROTEIN"/>
    <property type="match status" value="1"/>
</dbReference>
<dbReference type="STRING" id="78915.A0A4P9XSV4"/>
<dbReference type="Proteomes" id="UP000271241">
    <property type="component" value="Unassembled WGS sequence"/>
</dbReference>
<dbReference type="PANTHER" id="PTHR39466">
    <property type="entry name" value="RGS DOMAIN-CONTAINING PROTEIN"/>
    <property type="match status" value="1"/>
</dbReference>
<evidence type="ECO:0000256" key="1">
    <source>
        <dbReference type="SAM" id="MobiDB-lite"/>
    </source>
</evidence>
<keyword evidence="2" id="KW-0472">Membrane</keyword>
<feature type="compositionally biased region" description="Polar residues" evidence="1">
    <location>
        <begin position="78"/>
        <end position="92"/>
    </location>
</feature>